<keyword evidence="2" id="KW-1185">Reference proteome</keyword>
<protein>
    <submittedName>
        <fullName evidence="1">Uncharacterized protein</fullName>
    </submittedName>
</protein>
<dbReference type="EMBL" id="FNQC01000003">
    <property type="protein sequence ID" value="SDY87531.1"/>
    <property type="molecule type" value="Genomic_DNA"/>
</dbReference>
<proteinExistence type="predicted"/>
<gene>
    <name evidence="1" type="ORF">SAMN05444412_103229</name>
</gene>
<organism evidence="1 2">
    <name type="scientific">Rhodonellum ikkaensis</name>
    <dbReference type="NCBI Taxonomy" id="336829"/>
    <lineage>
        <taxon>Bacteria</taxon>
        <taxon>Pseudomonadati</taxon>
        <taxon>Bacteroidota</taxon>
        <taxon>Cytophagia</taxon>
        <taxon>Cytophagales</taxon>
        <taxon>Cytophagaceae</taxon>
        <taxon>Rhodonellum</taxon>
    </lineage>
</organism>
<dbReference type="Proteomes" id="UP000199663">
    <property type="component" value="Unassembled WGS sequence"/>
</dbReference>
<evidence type="ECO:0000313" key="1">
    <source>
        <dbReference type="EMBL" id="SDY87531.1"/>
    </source>
</evidence>
<comment type="caution">
    <text evidence="1">The sequence shown here is derived from an EMBL/GenBank/DDBJ whole genome shotgun (WGS) entry which is preliminary data.</text>
</comment>
<accession>A0A1H3NF10</accession>
<reference evidence="1 2" key="1">
    <citation type="submission" date="2016-10" db="EMBL/GenBank/DDBJ databases">
        <authorList>
            <person name="Varghese N."/>
            <person name="Submissions S."/>
        </authorList>
    </citation>
    <scope>NUCLEOTIDE SEQUENCE [LARGE SCALE GENOMIC DNA]</scope>
    <source>
        <strain evidence="1 2">DSM 17997</strain>
    </source>
</reference>
<name>A0A1H3NF10_9BACT</name>
<sequence length="33" mass="3844">MLTIDGQHIFILLLPLNPTPLNKQGKVYLKRMH</sequence>
<evidence type="ECO:0000313" key="2">
    <source>
        <dbReference type="Proteomes" id="UP000199663"/>
    </source>
</evidence>